<evidence type="ECO:0000256" key="9">
    <source>
        <dbReference type="ARBA" id="ARBA00022801"/>
    </source>
</evidence>
<dbReference type="Pfam" id="PF00719">
    <property type="entry name" value="Pyrophosphatase"/>
    <property type="match status" value="1"/>
</dbReference>
<dbReference type="GO" id="GO:0006796">
    <property type="term" value="P:phosphate-containing compound metabolic process"/>
    <property type="evidence" value="ECO:0007669"/>
    <property type="project" value="InterPro"/>
</dbReference>
<keyword evidence="8" id="KW-0479">Metal-binding</keyword>
<evidence type="ECO:0000256" key="6">
    <source>
        <dbReference type="ARBA" id="ARBA00022538"/>
    </source>
</evidence>
<organism evidence="19 20">
    <name type="scientific">Actinidia rufa</name>
    <dbReference type="NCBI Taxonomy" id="165716"/>
    <lineage>
        <taxon>Eukaryota</taxon>
        <taxon>Viridiplantae</taxon>
        <taxon>Streptophyta</taxon>
        <taxon>Embryophyta</taxon>
        <taxon>Tracheophyta</taxon>
        <taxon>Spermatophyta</taxon>
        <taxon>Magnoliopsida</taxon>
        <taxon>eudicotyledons</taxon>
        <taxon>Gunneridae</taxon>
        <taxon>Pentapetalae</taxon>
        <taxon>asterids</taxon>
        <taxon>Ericales</taxon>
        <taxon>Actinidiaceae</taxon>
        <taxon>Actinidia</taxon>
    </lineage>
</organism>
<dbReference type="GO" id="GO:0015297">
    <property type="term" value="F:antiporter activity"/>
    <property type="evidence" value="ECO:0007669"/>
    <property type="project" value="InterPro"/>
</dbReference>
<dbReference type="InterPro" id="IPR006153">
    <property type="entry name" value="Cation/H_exchanger_TM"/>
</dbReference>
<dbReference type="OrthoDB" id="2687058at2759"/>
<dbReference type="Pfam" id="PF00999">
    <property type="entry name" value="Na_H_Exchanger"/>
    <property type="match status" value="1"/>
</dbReference>
<keyword evidence="10" id="KW-0460">Magnesium</keyword>
<feature type="transmembrane region" description="Helical" evidence="17">
    <location>
        <begin position="75"/>
        <end position="95"/>
    </location>
</feature>
<feature type="domain" description="Cation/H+ exchanger transmembrane" evidence="18">
    <location>
        <begin position="32"/>
        <end position="385"/>
    </location>
</feature>
<gene>
    <name evidence="19" type="ORF">Acr_22g0004360</name>
</gene>
<feature type="transmembrane region" description="Helical" evidence="17">
    <location>
        <begin position="181"/>
        <end position="201"/>
    </location>
</feature>
<evidence type="ECO:0000256" key="10">
    <source>
        <dbReference type="ARBA" id="ARBA00022842"/>
    </source>
</evidence>
<protein>
    <recommendedName>
        <fullName evidence="4">inorganic diphosphatase</fullName>
        <ecNumber evidence="4">3.6.1.1</ecNumber>
    </recommendedName>
</protein>
<dbReference type="AlphaFoldDB" id="A0A7J0GJW5"/>
<keyword evidence="7 17" id="KW-0812">Transmembrane</keyword>
<dbReference type="PROSITE" id="PS00387">
    <property type="entry name" value="PPASE"/>
    <property type="match status" value="1"/>
</dbReference>
<dbReference type="GO" id="GO:0006813">
    <property type="term" value="P:potassium ion transport"/>
    <property type="evidence" value="ECO:0007669"/>
    <property type="project" value="UniProtKB-KW"/>
</dbReference>
<reference evidence="19 20" key="1">
    <citation type="submission" date="2019-07" db="EMBL/GenBank/DDBJ databases">
        <title>De Novo Assembly of kiwifruit Actinidia rufa.</title>
        <authorList>
            <person name="Sugita-Konishi S."/>
            <person name="Sato K."/>
            <person name="Mori E."/>
            <person name="Abe Y."/>
            <person name="Kisaki G."/>
            <person name="Hamano K."/>
            <person name="Suezawa K."/>
            <person name="Otani M."/>
            <person name="Fukuda T."/>
            <person name="Manabe T."/>
            <person name="Gomi K."/>
            <person name="Tabuchi M."/>
            <person name="Akimitsu K."/>
            <person name="Kataoka I."/>
        </authorList>
    </citation>
    <scope>NUCLEOTIDE SEQUENCE [LARGE SCALE GENOMIC DNA]</scope>
    <source>
        <strain evidence="20">cv. Fuchu</strain>
    </source>
</reference>
<keyword evidence="9" id="KW-0378">Hydrolase</keyword>
<evidence type="ECO:0000313" key="19">
    <source>
        <dbReference type="EMBL" id="GFZ11038.1"/>
    </source>
</evidence>
<feature type="transmembrane region" description="Helical" evidence="17">
    <location>
        <begin position="330"/>
        <end position="355"/>
    </location>
</feature>
<dbReference type="EC" id="3.6.1.1" evidence="4"/>
<comment type="similarity">
    <text evidence="3">Belongs to the PPase family.</text>
</comment>
<evidence type="ECO:0000256" key="15">
    <source>
        <dbReference type="ARBA" id="ARBA00038341"/>
    </source>
</evidence>
<dbReference type="GO" id="GO:0006885">
    <property type="term" value="P:regulation of pH"/>
    <property type="evidence" value="ECO:0007669"/>
    <property type="project" value="TreeGrafter"/>
</dbReference>
<comment type="subcellular location">
    <subcellularLocation>
        <location evidence="2">Membrane</location>
        <topology evidence="2">Multi-pass membrane protein</topology>
    </subcellularLocation>
</comment>
<dbReference type="PANTHER" id="PTHR32468:SF0">
    <property type="entry name" value="K(+)_H(+) ANTIPORTER 1"/>
    <property type="match status" value="1"/>
</dbReference>
<sequence length="539" mass="58220">MASNGVWQGDNPLDYAFPLLIVQITLVLVLSRFLAFLLKPLRQPKVVAEIVGGILLGPSALGRNEEYLHRIFPSWSTPILESVASIGLLFFLFLVGLELDLSSIRRALAITAAGISLPFVCSIGVAFVLRKTMDGADDVGYGQYLVFMGVALSIKAFPVLARILEELKLLTTSVGETAMAAAAFIDVVAWVLLALTVALAGHGGNGPHQSPLVSLWVLLSGVAFVAFMMLAIRPVIARIARRCSPEHDSIDEGLICLTLAGVLVSGFVTDFIGIHSIFGAFVFGLTIPKGDFARHLIERIEEFVSGLLLPLYFASSDMKTNVGKIKGAEAWGLLAMVVGTACAGKMLGTFVVAMACKIPAITLGVLMNTKGLVELIVLNIGKEKKFSCDFLSRVDRVLYSSVVYPHNYGFVPRTLCEDNDPIDVLVIMQEPVLPGCFLRAKAIGLMPMIDQGEKDDKIIAVCADDPEYRHCNDIKDLPPHRLAEIRRFFEDCILGKIVGLNLIVHFASTMKESLCGLHSGELEAVVCLPHMLGGGDADI</sequence>
<evidence type="ECO:0000256" key="7">
    <source>
        <dbReference type="ARBA" id="ARBA00022692"/>
    </source>
</evidence>
<dbReference type="InterPro" id="IPR008162">
    <property type="entry name" value="Pyrophosphatase"/>
</dbReference>
<evidence type="ECO:0000256" key="1">
    <source>
        <dbReference type="ARBA" id="ARBA00001946"/>
    </source>
</evidence>
<evidence type="ECO:0000256" key="2">
    <source>
        <dbReference type="ARBA" id="ARBA00004141"/>
    </source>
</evidence>
<evidence type="ECO:0000256" key="3">
    <source>
        <dbReference type="ARBA" id="ARBA00006220"/>
    </source>
</evidence>
<comment type="cofactor">
    <cofactor evidence="1">
        <name>Mg(2+)</name>
        <dbReference type="ChEBI" id="CHEBI:18420"/>
    </cofactor>
</comment>
<feature type="transmembrane region" description="Helical" evidence="17">
    <location>
        <begin position="253"/>
        <end position="283"/>
    </location>
</feature>
<accession>A0A7J0GJW5</accession>
<comment type="caution">
    <text evidence="19">The sequence shown here is derived from an EMBL/GenBank/DDBJ whole genome shotgun (WGS) entry which is preliminary data.</text>
</comment>
<dbReference type="CDD" id="cd00412">
    <property type="entry name" value="pyrophosphatase"/>
    <property type="match status" value="1"/>
</dbReference>
<keyword evidence="6" id="KW-0633">Potassium transport</keyword>
<dbReference type="InterPro" id="IPR050794">
    <property type="entry name" value="CPA2_transporter"/>
</dbReference>
<dbReference type="GO" id="GO:0004427">
    <property type="term" value="F:inorganic diphosphate phosphatase activity"/>
    <property type="evidence" value="ECO:0007669"/>
    <property type="project" value="UniProtKB-EC"/>
</dbReference>
<feature type="transmembrane region" description="Helical" evidence="17">
    <location>
        <begin position="213"/>
        <end position="232"/>
    </location>
</feature>
<evidence type="ECO:0000256" key="8">
    <source>
        <dbReference type="ARBA" id="ARBA00022723"/>
    </source>
</evidence>
<evidence type="ECO:0000313" key="20">
    <source>
        <dbReference type="Proteomes" id="UP000585474"/>
    </source>
</evidence>
<evidence type="ECO:0000256" key="5">
    <source>
        <dbReference type="ARBA" id="ARBA00022448"/>
    </source>
</evidence>
<dbReference type="InterPro" id="IPR036649">
    <property type="entry name" value="Pyrophosphatase_sf"/>
</dbReference>
<evidence type="ECO:0000259" key="18">
    <source>
        <dbReference type="Pfam" id="PF00999"/>
    </source>
</evidence>
<evidence type="ECO:0000256" key="4">
    <source>
        <dbReference type="ARBA" id="ARBA00012146"/>
    </source>
</evidence>
<evidence type="ECO:0000256" key="13">
    <source>
        <dbReference type="ARBA" id="ARBA00023065"/>
    </source>
</evidence>
<keyword evidence="5" id="KW-0813">Transport</keyword>
<evidence type="ECO:0000256" key="14">
    <source>
        <dbReference type="ARBA" id="ARBA00023136"/>
    </source>
</evidence>
<dbReference type="Gene3D" id="1.20.1530.20">
    <property type="match status" value="1"/>
</dbReference>
<evidence type="ECO:0000256" key="16">
    <source>
        <dbReference type="ARBA" id="ARBA00047820"/>
    </source>
</evidence>
<dbReference type="InterPro" id="IPR038770">
    <property type="entry name" value="Na+/solute_symporter_sf"/>
</dbReference>
<dbReference type="Proteomes" id="UP000585474">
    <property type="component" value="Unassembled WGS sequence"/>
</dbReference>
<dbReference type="GO" id="GO:0000287">
    <property type="term" value="F:magnesium ion binding"/>
    <property type="evidence" value="ECO:0007669"/>
    <property type="project" value="InterPro"/>
</dbReference>
<feature type="transmembrane region" description="Helical" evidence="17">
    <location>
        <begin position="141"/>
        <end position="160"/>
    </location>
</feature>
<dbReference type="EMBL" id="BJWL01000022">
    <property type="protein sequence ID" value="GFZ11038.1"/>
    <property type="molecule type" value="Genomic_DNA"/>
</dbReference>
<evidence type="ECO:0000256" key="11">
    <source>
        <dbReference type="ARBA" id="ARBA00022958"/>
    </source>
</evidence>
<dbReference type="PANTHER" id="PTHR32468">
    <property type="entry name" value="CATION/H + ANTIPORTER"/>
    <property type="match status" value="1"/>
</dbReference>
<keyword evidence="13" id="KW-0406">Ion transport</keyword>
<comment type="catalytic activity">
    <reaction evidence="16">
        <text>diphosphate + H2O = 2 phosphate + H(+)</text>
        <dbReference type="Rhea" id="RHEA:24576"/>
        <dbReference type="ChEBI" id="CHEBI:15377"/>
        <dbReference type="ChEBI" id="CHEBI:15378"/>
        <dbReference type="ChEBI" id="CHEBI:33019"/>
        <dbReference type="ChEBI" id="CHEBI:43474"/>
        <dbReference type="EC" id="3.6.1.1"/>
    </reaction>
</comment>
<name>A0A7J0GJW5_9ERIC</name>
<dbReference type="GO" id="GO:1902600">
    <property type="term" value="P:proton transmembrane transport"/>
    <property type="evidence" value="ECO:0007669"/>
    <property type="project" value="InterPro"/>
</dbReference>
<comment type="similarity">
    <text evidence="15">Belongs to the monovalent cation:proton antiporter 2 (CPA2) transporter (TC 2.A.37) family. CHX (TC 2.A.37.4) subfamily.</text>
</comment>
<keyword evidence="11" id="KW-0630">Potassium</keyword>
<dbReference type="GO" id="GO:0016020">
    <property type="term" value="C:membrane"/>
    <property type="evidence" value="ECO:0007669"/>
    <property type="project" value="UniProtKB-SubCell"/>
</dbReference>
<dbReference type="GO" id="GO:0012505">
    <property type="term" value="C:endomembrane system"/>
    <property type="evidence" value="ECO:0007669"/>
    <property type="project" value="TreeGrafter"/>
</dbReference>
<feature type="transmembrane region" description="Helical" evidence="17">
    <location>
        <begin position="15"/>
        <end position="34"/>
    </location>
</feature>
<evidence type="ECO:0000256" key="12">
    <source>
        <dbReference type="ARBA" id="ARBA00022989"/>
    </source>
</evidence>
<proteinExistence type="inferred from homology"/>
<keyword evidence="12 17" id="KW-1133">Transmembrane helix</keyword>
<keyword evidence="20" id="KW-1185">Reference proteome</keyword>
<dbReference type="SUPFAM" id="SSF50324">
    <property type="entry name" value="Inorganic pyrophosphatase"/>
    <property type="match status" value="1"/>
</dbReference>
<dbReference type="GO" id="GO:0005737">
    <property type="term" value="C:cytoplasm"/>
    <property type="evidence" value="ECO:0007669"/>
    <property type="project" value="InterPro"/>
</dbReference>
<feature type="transmembrane region" description="Helical" evidence="17">
    <location>
        <begin position="107"/>
        <end position="129"/>
    </location>
</feature>
<keyword evidence="14 17" id="KW-0472">Membrane</keyword>
<evidence type="ECO:0000256" key="17">
    <source>
        <dbReference type="SAM" id="Phobius"/>
    </source>
</evidence>